<protein>
    <submittedName>
        <fullName evidence="1">Uncharacterized protein</fullName>
    </submittedName>
</protein>
<organism evidence="1 2">
    <name type="scientific">Immundisolibacter cernigliae</name>
    <dbReference type="NCBI Taxonomy" id="1810504"/>
    <lineage>
        <taxon>Bacteria</taxon>
        <taxon>Pseudomonadati</taxon>
        <taxon>Pseudomonadota</taxon>
        <taxon>Gammaproteobacteria</taxon>
        <taxon>Immundisolibacterales</taxon>
        <taxon>Immundisolibacteraceae</taxon>
        <taxon>Immundisolibacter</taxon>
    </lineage>
</organism>
<dbReference type="RefSeq" id="WP_068807441.1">
    <property type="nucleotide sequence ID" value="NZ_CP014671.1"/>
</dbReference>
<name>A0A1B1YXJ0_9GAMM</name>
<dbReference type="KEGG" id="gbi:PG2T_00005"/>
<dbReference type="OrthoDB" id="6690820at2"/>
<dbReference type="EMBL" id="CP014671">
    <property type="protein sequence ID" value="ANX05407.1"/>
    <property type="molecule type" value="Genomic_DNA"/>
</dbReference>
<evidence type="ECO:0000313" key="1">
    <source>
        <dbReference type="EMBL" id="ANX05407.1"/>
    </source>
</evidence>
<gene>
    <name evidence="1" type="ORF">PG2T_00005</name>
</gene>
<sequence length="127" mass="14261">MSDDLLPPAYRHLTPWAERWALPTQAERETARRANTGAQLKGFYDALVGQVDDIIAHLNAFPLDQMPAPEQRLLNLTLSLAEVAPHVELYRGDPRVPFSFEEERFIAEHGAAPNFNGDLYALPNRPA</sequence>
<keyword evidence="2" id="KW-1185">Reference proteome</keyword>
<evidence type="ECO:0000313" key="2">
    <source>
        <dbReference type="Proteomes" id="UP000092952"/>
    </source>
</evidence>
<proteinExistence type="predicted"/>
<dbReference type="STRING" id="1810504.PG2T_00005"/>
<dbReference type="InParanoid" id="A0A1B1YXJ0"/>
<reference evidence="2" key="1">
    <citation type="submission" date="2016-03" db="EMBL/GenBank/DDBJ databases">
        <title>Complete genome sequence of Solimmundus cernigliae, representing a novel lineage of polycyclic aromatic hydrocarbon degraders within the Gammaproteobacteria.</title>
        <authorList>
            <person name="Singleton D.R."/>
            <person name="Dickey A.N."/>
            <person name="Scholl E.H."/>
            <person name="Wright F.A."/>
            <person name="Aitken M.D."/>
        </authorList>
    </citation>
    <scope>NUCLEOTIDE SEQUENCE [LARGE SCALE GENOMIC DNA]</scope>
    <source>
        <strain evidence="2">TR3.2</strain>
    </source>
</reference>
<dbReference type="AlphaFoldDB" id="A0A1B1YXJ0"/>
<dbReference type="Proteomes" id="UP000092952">
    <property type="component" value="Chromosome"/>
</dbReference>
<accession>A0A1B1YXJ0</accession>